<keyword evidence="6" id="KW-1185">Reference proteome</keyword>
<reference evidence="5" key="1">
    <citation type="submission" date="2022-03" db="EMBL/GenBank/DDBJ databases">
        <title>Identification of a novel bacterium isolated from mangrove sediments.</title>
        <authorList>
            <person name="Pan X."/>
        </authorList>
    </citation>
    <scope>NUCLEOTIDE SEQUENCE</scope>
    <source>
        <strain evidence="5">B1949</strain>
    </source>
</reference>
<protein>
    <submittedName>
        <fullName evidence="5">Ribonuclease E/G</fullName>
    </submittedName>
</protein>
<name>A0ABT0B9V2_9SPHN</name>
<evidence type="ECO:0000313" key="5">
    <source>
        <dbReference type="EMBL" id="MCJ2181650.1"/>
    </source>
</evidence>
<comment type="caution">
    <text evidence="5">The sequence shown here is derived from an EMBL/GenBank/DDBJ whole genome shotgun (WGS) entry which is preliminary data.</text>
</comment>
<evidence type="ECO:0000256" key="2">
    <source>
        <dbReference type="ARBA" id="ARBA00022884"/>
    </source>
</evidence>
<feature type="region of interest" description="Disordered" evidence="3">
    <location>
        <begin position="92"/>
        <end position="115"/>
    </location>
</feature>
<evidence type="ECO:0000259" key="4">
    <source>
        <dbReference type="Pfam" id="PF10150"/>
    </source>
</evidence>
<dbReference type="Pfam" id="PF10150">
    <property type="entry name" value="RNase_E_G"/>
    <property type="match status" value="1"/>
</dbReference>
<keyword evidence="2" id="KW-0694">RNA-binding</keyword>
<sequence length="324" mass="34435">MAEWLIEEGIGETRAILFDRGEAIAARLFLAGETRAGQVEDALLIARQSGSRRGTVRLASGEEALVDALPREASQGAPLRVVVTRAAITESQRTKRAQVRPTSAPPGAAPDPATLLGAEGVSARRVQRFPEDPWPELIAQAIEGTIAFDGGALIVSPTPAMTLIDIDGTLPPAQLARAAVPAIAQAIGLFALGGSIGIDFPTLERKEDRRSVDAALAEALDHWPHQSTAMNGFGFVQLVARSEGPSLLHRVRADPARCGARLLLRYAEAVREPGVLLLTCAPAVRRAVTPQWEAELIRRTGRTIRWKEDPALALGAGFAQALSA</sequence>
<keyword evidence="1" id="KW-0378">Hydrolase</keyword>
<dbReference type="InterPro" id="IPR019307">
    <property type="entry name" value="RNA-bd_AU-1/RNase_E/G"/>
</dbReference>
<dbReference type="RefSeq" id="WP_244016766.1">
    <property type="nucleotide sequence ID" value="NZ_JALHLF010000005.1"/>
</dbReference>
<evidence type="ECO:0000256" key="3">
    <source>
        <dbReference type="SAM" id="MobiDB-lite"/>
    </source>
</evidence>
<gene>
    <name evidence="5" type="ORF">MTR62_02850</name>
</gene>
<dbReference type="Proteomes" id="UP001162881">
    <property type="component" value="Unassembled WGS sequence"/>
</dbReference>
<proteinExistence type="predicted"/>
<evidence type="ECO:0000313" key="6">
    <source>
        <dbReference type="Proteomes" id="UP001162881"/>
    </source>
</evidence>
<accession>A0ABT0B9V2</accession>
<dbReference type="EMBL" id="JALHLF010000005">
    <property type="protein sequence ID" value="MCJ2181650.1"/>
    <property type="molecule type" value="Genomic_DNA"/>
</dbReference>
<evidence type="ECO:0000256" key="1">
    <source>
        <dbReference type="ARBA" id="ARBA00022801"/>
    </source>
</evidence>
<organism evidence="5 6">
    <name type="scientific">Novosphingobium organovorum</name>
    <dbReference type="NCBI Taxonomy" id="2930092"/>
    <lineage>
        <taxon>Bacteria</taxon>
        <taxon>Pseudomonadati</taxon>
        <taxon>Pseudomonadota</taxon>
        <taxon>Alphaproteobacteria</taxon>
        <taxon>Sphingomonadales</taxon>
        <taxon>Sphingomonadaceae</taxon>
        <taxon>Novosphingobium</taxon>
    </lineage>
</organism>
<feature type="domain" description="RNA-binding protein AU-1/Ribonuclease E/G" evidence="4">
    <location>
        <begin position="140"/>
        <end position="238"/>
    </location>
</feature>